<feature type="region of interest" description="Disordered" evidence="1">
    <location>
        <begin position="40"/>
        <end position="63"/>
    </location>
</feature>
<accession>A0AAJ6ALW5</accession>
<gene>
    <name evidence="3" type="ORF">QDX21_08535</name>
</gene>
<keyword evidence="2" id="KW-1133">Transmembrane helix</keyword>
<dbReference type="RefSeq" id="WP_110099955.1">
    <property type="nucleotide sequence ID" value="NZ_CP122566.1"/>
</dbReference>
<reference evidence="3 4" key="1">
    <citation type="submission" date="2023-03" db="EMBL/GenBank/DDBJ databases">
        <title>Complete genome sequences of several Auritidibacter ignavus strains isolated from ear infections.</title>
        <authorList>
            <person name="Baehr T."/>
            <person name="Baumhoegger A.M."/>
        </authorList>
    </citation>
    <scope>NUCLEOTIDE SEQUENCE [LARGE SCALE GENOMIC DNA]</scope>
    <source>
        <strain evidence="3 4">BABAE-6</strain>
    </source>
</reference>
<name>A0AAJ6ALW5_9MICC</name>
<organism evidence="3 4">
    <name type="scientific">Auritidibacter ignavus</name>
    <dbReference type="NCBI Taxonomy" id="678932"/>
    <lineage>
        <taxon>Bacteria</taxon>
        <taxon>Bacillati</taxon>
        <taxon>Actinomycetota</taxon>
        <taxon>Actinomycetes</taxon>
        <taxon>Micrococcales</taxon>
        <taxon>Micrococcaceae</taxon>
        <taxon>Auritidibacter</taxon>
    </lineage>
</organism>
<dbReference type="EMBL" id="CP122566">
    <property type="protein sequence ID" value="WGH92366.1"/>
    <property type="molecule type" value="Genomic_DNA"/>
</dbReference>
<evidence type="ECO:0000256" key="1">
    <source>
        <dbReference type="SAM" id="MobiDB-lite"/>
    </source>
</evidence>
<keyword evidence="2" id="KW-0812">Transmembrane</keyword>
<feature type="compositionally biased region" description="Basic and acidic residues" evidence="1">
    <location>
        <begin position="49"/>
        <end position="63"/>
    </location>
</feature>
<dbReference type="AlphaFoldDB" id="A0AAJ6ALW5"/>
<feature type="transmembrane region" description="Helical" evidence="2">
    <location>
        <begin position="6"/>
        <end position="29"/>
    </location>
</feature>
<keyword evidence="2" id="KW-0472">Membrane</keyword>
<evidence type="ECO:0000313" key="4">
    <source>
        <dbReference type="Proteomes" id="UP001224674"/>
    </source>
</evidence>
<dbReference type="Proteomes" id="UP001224674">
    <property type="component" value="Chromosome"/>
</dbReference>
<protein>
    <submittedName>
        <fullName evidence="3">Uncharacterized protein</fullName>
    </submittedName>
</protein>
<evidence type="ECO:0000256" key="2">
    <source>
        <dbReference type="SAM" id="Phobius"/>
    </source>
</evidence>
<evidence type="ECO:0000313" key="3">
    <source>
        <dbReference type="EMBL" id="WGH92366.1"/>
    </source>
</evidence>
<sequence length="63" mass="7207">METFWEYFSVLAPSIGVGLIFWLVMHSLFRGDAKERSAKARAEEEEAQEWARAKAEKSDTGQN</sequence>
<proteinExistence type="predicted"/>
<keyword evidence="4" id="KW-1185">Reference proteome</keyword>